<evidence type="ECO:0000313" key="2">
    <source>
        <dbReference type="Proteomes" id="UP001489719"/>
    </source>
</evidence>
<name>A0ACC3TCH4_9ASCO</name>
<dbReference type="EMBL" id="MU970306">
    <property type="protein sequence ID" value="KAK9318798.1"/>
    <property type="molecule type" value="Genomic_DNA"/>
</dbReference>
<accession>A0ACC3TCH4</accession>
<evidence type="ECO:0000313" key="1">
    <source>
        <dbReference type="EMBL" id="KAK9318798.1"/>
    </source>
</evidence>
<comment type="caution">
    <text evidence="1">The sequence shown here is derived from an EMBL/GenBank/DDBJ whole genome shotgun (WGS) entry which is preliminary data.</text>
</comment>
<organism evidence="1 2">
    <name type="scientific">Lipomyces orientalis</name>
    <dbReference type="NCBI Taxonomy" id="1233043"/>
    <lineage>
        <taxon>Eukaryota</taxon>
        <taxon>Fungi</taxon>
        <taxon>Dikarya</taxon>
        <taxon>Ascomycota</taxon>
        <taxon>Saccharomycotina</taxon>
        <taxon>Lipomycetes</taxon>
        <taxon>Lipomycetales</taxon>
        <taxon>Lipomycetaceae</taxon>
        <taxon>Lipomyces</taxon>
    </lineage>
</organism>
<dbReference type="Proteomes" id="UP001489719">
    <property type="component" value="Unassembled WGS sequence"/>
</dbReference>
<proteinExistence type="predicted"/>
<sequence length="242" mass="26391">IFERDGAISPVGRAIDKSAPVHILDAAPGRVAKLQAAHIMPFMLSKYPTMQKLLCMFAGTNVEAVLRGNINSSSNMFCTDPITHESFYTFVIGVEYLNGQYQLRKVVQSETRGPFISQCQDGEEVIFGTRPRGREIDLPDGELFNIHLAIARVLHASGAGECINKILRDEEDYNDGMVADGASVARMSAFALRVALQRLQAGGSTKSASDDDNPNPNPNSGARQGHLEDFHELSDRPSVADE</sequence>
<gene>
    <name evidence="1" type="ORF">V1517DRAFT_267344</name>
</gene>
<reference evidence="2" key="1">
    <citation type="journal article" date="2024" name="Front. Bioeng. Biotechnol.">
        <title>Genome-scale model development and genomic sequencing of the oleaginous clade Lipomyces.</title>
        <authorList>
            <person name="Czajka J.J."/>
            <person name="Han Y."/>
            <person name="Kim J."/>
            <person name="Mondo S.J."/>
            <person name="Hofstad B.A."/>
            <person name="Robles A."/>
            <person name="Haridas S."/>
            <person name="Riley R."/>
            <person name="LaButti K."/>
            <person name="Pangilinan J."/>
            <person name="Andreopoulos W."/>
            <person name="Lipzen A."/>
            <person name="Yan J."/>
            <person name="Wang M."/>
            <person name="Ng V."/>
            <person name="Grigoriev I.V."/>
            <person name="Spatafora J.W."/>
            <person name="Magnuson J.K."/>
            <person name="Baker S.E."/>
            <person name="Pomraning K.R."/>
        </authorList>
    </citation>
    <scope>NUCLEOTIDE SEQUENCE [LARGE SCALE GENOMIC DNA]</scope>
    <source>
        <strain evidence="2">CBS 10300</strain>
    </source>
</reference>
<keyword evidence="2" id="KW-1185">Reference proteome</keyword>
<protein>
    <submittedName>
        <fullName evidence="1">Uncharacterized protein</fullName>
    </submittedName>
</protein>
<feature type="non-terminal residue" evidence="1">
    <location>
        <position position="1"/>
    </location>
</feature>